<sequence length="278" mass="32123">MDENTSGISGEIQKMILDKLNTFNRGKTSDKERYYILLPTSKTLYYTLWFFTPSATYHPTVYLANLDLNAISSVNKAIKMVSNSFLPLFITTDIKDSPDNGDDIISFGKYRGYHLHDIYTIDPRYVVWIADKYEPHVKSEMRFKELAVTYSKIYLDLQTRKKYKMPVSRFVGTPGEKLSDLKLTITKVRIEDDSYKTQIIRGTEYFYVDQLLTAVDIAGNYFLLRIKAKDRSLTTQTLPPSAHAFQVGEKLTLTSAKVLKHIESRTIKYTRIGYIKIQ</sequence>
<dbReference type="EMBL" id="CYXP01000001">
    <property type="protein sequence ID" value="CUM78114.1"/>
    <property type="molecule type" value="Genomic_DNA"/>
</dbReference>
<dbReference type="Proteomes" id="UP000095591">
    <property type="component" value="Unassembled WGS sequence"/>
</dbReference>
<accession>A0A173RJE0</accession>
<reference evidence="1 2" key="1">
    <citation type="submission" date="2015-09" db="EMBL/GenBank/DDBJ databases">
        <authorList>
            <consortium name="Pathogen Informatics"/>
        </authorList>
    </citation>
    <scope>NUCLEOTIDE SEQUENCE [LARGE SCALE GENOMIC DNA]</scope>
    <source>
        <strain evidence="1 2">2789STDY5608872</strain>
    </source>
</reference>
<name>A0A173RJE0_PARDI</name>
<evidence type="ECO:0000313" key="2">
    <source>
        <dbReference type="Proteomes" id="UP000095591"/>
    </source>
</evidence>
<organism evidence="1 2">
    <name type="scientific">Parabacteroides distasonis</name>
    <dbReference type="NCBI Taxonomy" id="823"/>
    <lineage>
        <taxon>Bacteria</taxon>
        <taxon>Pseudomonadati</taxon>
        <taxon>Bacteroidota</taxon>
        <taxon>Bacteroidia</taxon>
        <taxon>Bacteroidales</taxon>
        <taxon>Tannerellaceae</taxon>
        <taxon>Parabacteroides</taxon>
    </lineage>
</organism>
<dbReference type="AlphaFoldDB" id="A0A173RJE0"/>
<protein>
    <submittedName>
        <fullName evidence="1">Uncharacterized protein</fullName>
    </submittedName>
</protein>
<evidence type="ECO:0000313" key="1">
    <source>
        <dbReference type="EMBL" id="CUM78114.1"/>
    </source>
</evidence>
<proteinExistence type="predicted"/>
<dbReference type="RefSeq" id="WP_057318765.1">
    <property type="nucleotide sequence ID" value="NZ_CYXP01000001.1"/>
</dbReference>
<gene>
    <name evidence="1" type="ORF">ERS852429_00541</name>
</gene>